<evidence type="ECO:0000256" key="10">
    <source>
        <dbReference type="SAM" id="MobiDB-lite"/>
    </source>
</evidence>
<sequence length="482" mass="52139">MADSSQNKMSVVQLTILTAVNMMGSGIIMLPTKLAQVGTMSILSWVVTAVGSMCLAYAFAKCGMYTRRGGGMGGYAEYTFGKAGSFMANYTYGVSLLIANIAIAISAVGYAQEFMEVELSSVAVGMWTIATLWLATVMNFGGAKYTGRVSSVTVWGVIIPVLGISVIGWFWFNPSTYTEAWNPHNLQFFDGLTQSIAMTLWAFLGMESASANSEAVENPEKNVPIACLGGTLGAAIIYILSTNVMAGIVPNAELAMSSAPFGLAFATMFTPTVGKIVMGLMVMSCFGSLLGWQFTIAQVFKTSSDEGYFPKLFSKVTSYGAPIVGMITITVIQSLLSLMTISDALYEQFETLVNLAVVTNIIPYLLSMAALVVIQKAAGHYSGATTFIALLGSLYSFYALYSSGFDSMTYGSLVTFFGWTLYGFVSERFDLMDSIYWNREEDKRTGRVDEEAQKLYAAHQAKLDSEAHVSHEYDPAMKSETK</sequence>
<evidence type="ECO:0000256" key="5">
    <source>
        <dbReference type="ARBA" id="ARBA00022692"/>
    </source>
</evidence>
<dbReference type="NCBIfam" id="TIGR04299">
    <property type="entry name" value="antiport_PotE"/>
    <property type="match status" value="1"/>
</dbReference>
<dbReference type="NCBIfam" id="TIGR00905">
    <property type="entry name" value="2A0302"/>
    <property type="match status" value="1"/>
</dbReference>
<evidence type="ECO:0000256" key="9">
    <source>
        <dbReference type="HAMAP-Rule" id="MF_02073"/>
    </source>
</evidence>
<dbReference type="Pfam" id="PF13520">
    <property type="entry name" value="AA_permease_2"/>
    <property type="match status" value="1"/>
</dbReference>
<reference evidence="11 12" key="1">
    <citation type="submission" date="2020-08" db="EMBL/GenBank/DDBJ databases">
        <title>Genomic Encyclopedia of Type Strains, Phase IV (KMG-IV): sequencing the most valuable type-strain genomes for metagenomic binning, comparative biology and taxonomic classification.</title>
        <authorList>
            <person name="Goeker M."/>
        </authorList>
    </citation>
    <scope>NUCLEOTIDE SEQUENCE [LARGE SCALE GENOMIC DNA]</scope>
    <source>
        <strain evidence="11 12">DSM 21255</strain>
    </source>
</reference>
<feature type="transmembrane region" description="Helical" evidence="9">
    <location>
        <begin position="90"/>
        <end position="110"/>
    </location>
</feature>
<dbReference type="PIRSF" id="PIRSF006060">
    <property type="entry name" value="AA_transporter"/>
    <property type="match status" value="1"/>
</dbReference>
<evidence type="ECO:0000256" key="3">
    <source>
        <dbReference type="ARBA" id="ARBA00022448"/>
    </source>
</evidence>
<keyword evidence="5 9" id="KW-0812">Transmembrane</keyword>
<feature type="transmembrane region" description="Helical" evidence="9">
    <location>
        <begin position="381"/>
        <end position="401"/>
    </location>
</feature>
<feature type="transmembrane region" description="Helical" evidence="9">
    <location>
        <begin position="276"/>
        <end position="300"/>
    </location>
</feature>
<dbReference type="GO" id="GO:0005886">
    <property type="term" value="C:plasma membrane"/>
    <property type="evidence" value="ECO:0007669"/>
    <property type="project" value="UniProtKB-SubCell"/>
</dbReference>
<keyword evidence="3 9" id="KW-0813">Transport</keyword>
<comment type="subcellular location">
    <subcellularLocation>
        <location evidence="1 9">Cell membrane</location>
        <topology evidence="1 9">Multi-pass membrane protein</topology>
    </subcellularLocation>
</comment>
<proteinExistence type="inferred from homology"/>
<dbReference type="InterPro" id="IPR002293">
    <property type="entry name" value="AA/rel_permease1"/>
</dbReference>
<dbReference type="InterPro" id="IPR004754">
    <property type="entry name" value="Amino_acid_antiprt"/>
</dbReference>
<gene>
    <name evidence="11" type="ORF">HNR45_000512</name>
</gene>
<feature type="transmembrane region" description="Helical" evidence="9">
    <location>
        <begin position="152"/>
        <end position="172"/>
    </location>
</feature>
<dbReference type="GO" id="GO:0015496">
    <property type="term" value="F:putrescine:ornithine antiporter activity"/>
    <property type="evidence" value="ECO:0007669"/>
    <property type="project" value="InterPro"/>
</dbReference>
<evidence type="ECO:0000256" key="4">
    <source>
        <dbReference type="ARBA" id="ARBA00022475"/>
    </source>
</evidence>
<dbReference type="NCBIfam" id="NF007938">
    <property type="entry name" value="PRK10655.1"/>
    <property type="match status" value="1"/>
</dbReference>
<dbReference type="HAMAP" id="MF_02073">
    <property type="entry name" value="Putrescine_transp"/>
    <property type="match status" value="1"/>
</dbReference>
<dbReference type="Proteomes" id="UP000591941">
    <property type="component" value="Unassembled WGS sequence"/>
</dbReference>
<accession>A0A841R4K1</accession>
<keyword evidence="12" id="KW-1185">Reference proteome</keyword>
<comment type="similarity">
    <text evidence="2 9">Belongs to the amino acid-polyamine-organocation (APC) superfamily. Basic amino acid/polyamine antiporter (APA) (TC 2.A.3.2) family.</text>
</comment>
<feature type="transmembrane region" description="Helical" evidence="9">
    <location>
        <begin position="312"/>
        <end position="332"/>
    </location>
</feature>
<evidence type="ECO:0000256" key="7">
    <source>
        <dbReference type="ARBA" id="ARBA00022989"/>
    </source>
</evidence>
<evidence type="ECO:0000256" key="1">
    <source>
        <dbReference type="ARBA" id="ARBA00004651"/>
    </source>
</evidence>
<evidence type="ECO:0000256" key="2">
    <source>
        <dbReference type="ARBA" id="ARBA00008220"/>
    </source>
</evidence>
<keyword evidence="6" id="KW-0029">Amino-acid transport</keyword>
<keyword evidence="4 9" id="KW-1003">Cell membrane</keyword>
<comment type="caution">
    <text evidence="11">The sequence shown here is derived from an EMBL/GenBank/DDBJ whole genome shotgun (WGS) entry which is preliminary data.</text>
</comment>
<dbReference type="RefSeq" id="WP_159823094.1">
    <property type="nucleotide sequence ID" value="NZ_CABWNB010000003.1"/>
</dbReference>
<evidence type="ECO:0000256" key="6">
    <source>
        <dbReference type="ARBA" id="ARBA00022970"/>
    </source>
</evidence>
<evidence type="ECO:0000313" key="11">
    <source>
        <dbReference type="EMBL" id="MBB6477482.1"/>
    </source>
</evidence>
<evidence type="ECO:0000256" key="8">
    <source>
        <dbReference type="ARBA" id="ARBA00023136"/>
    </source>
</evidence>
<dbReference type="InterPro" id="IPR050367">
    <property type="entry name" value="APC_superfamily"/>
</dbReference>
<name>A0A841R4K1_9FIRM</name>
<dbReference type="InterPro" id="IPR027566">
    <property type="entry name" value="Symport/antiport_PotE"/>
</dbReference>
<feature type="transmembrane region" description="Helical" evidence="9">
    <location>
        <begin position="12"/>
        <end position="30"/>
    </location>
</feature>
<dbReference type="PANTHER" id="PTHR42770">
    <property type="entry name" value="AMINO ACID TRANSPORTER-RELATED"/>
    <property type="match status" value="1"/>
</dbReference>
<feature type="transmembrane region" description="Helical" evidence="9">
    <location>
        <begin position="407"/>
        <end position="425"/>
    </location>
</feature>
<comment type="caution">
    <text evidence="9">Lacks conserved residue(s) required for the propagation of feature annotation.</text>
</comment>
<dbReference type="PANTHER" id="PTHR42770:SF6">
    <property type="entry name" value="PUTRESCINE TRANSPORTER POTE"/>
    <property type="match status" value="1"/>
</dbReference>
<keyword evidence="8 9" id="KW-0472">Membrane</keyword>
<keyword evidence="7 9" id="KW-1133">Transmembrane helix</keyword>
<feature type="transmembrane region" description="Helical" evidence="9">
    <location>
        <begin position="122"/>
        <end position="140"/>
    </location>
</feature>
<feature type="transmembrane region" description="Helical" evidence="9">
    <location>
        <begin position="352"/>
        <end position="374"/>
    </location>
</feature>
<protein>
    <recommendedName>
        <fullName evidence="9">Putrescine transporter</fullName>
    </recommendedName>
</protein>
<organism evidence="11 12">
    <name type="scientific">Negativicoccus succinicivorans</name>
    <dbReference type="NCBI Taxonomy" id="620903"/>
    <lineage>
        <taxon>Bacteria</taxon>
        <taxon>Bacillati</taxon>
        <taxon>Bacillota</taxon>
        <taxon>Negativicutes</taxon>
        <taxon>Veillonellales</taxon>
        <taxon>Veillonellaceae</taxon>
        <taxon>Negativicoccus</taxon>
    </lineage>
</organism>
<feature type="transmembrane region" description="Helical" evidence="9">
    <location>
        <begin position="223"/>
        <end position="240"/>
    </location>
</feature>
<dbReference type="OrthoDB" id="178667at2"/>
<feature type="transmembrane region" description="Helical" evidence="9">
    <location>
        <begin position="42"/>
        <end position="60"/>
    </location>
</feature>
<evidence type="ECO:0000313" key="12">
    <source>
        <dbReference type="Proteomes" id="UP000591941"/>
    </source>
</evidence>
<dbReference type="AlphaFoldDB" id="A0A841R4K1"/>
<dbReference type="Gene3D" id="1.20.1740.10">
    <property type="entry name" value="Amino acid/polyamine transporter I"/>
    <property type="match status" value="1"/>
</dbReference>
<dbReference type="EMBL" id="JACHHI010000002">
    <property type="protein sequence ID" value="MBB6477482.1"/>
    <property type="molecule type" value="Genomic_DNA"/>
</dbReference>
<dbReference type="GeneID" id="93485788"/>
<feature type="region of interest" description="Disordered" evidence="10">
    <location>
        <begin position="461"/>
        <end position="482"/>
    </location>
</feature>